<dbReference type="GO" id="GO:0003723">
    <property type="term" value="F:RNA binding"/>
    <property type="evidence" value="ECO:0007669"/>
    <property type="project" value="UniProtKB-KW"/>
</dbReference>
<dbReference type="GO" id="GO:0030422">
    <property type="term" value="P:siRNA processing"/>
    <property type="evidence" value="ECO:0007669"/>
    <property type="project" value="TreeGrafter"/>
</dbReference>
<keyword evidence="4" id="KW-1185">Reference proteome</keyword>
<comment type="catalytic activity">
    <reaction evidence="1">
        <text>RNA(n) + a ribonucleoside 5'-triphosphate = RNA(n+1) + diphosphate</text>
        <dbReference type="Rhea" id="RHEA:21248"/>
        <dbReference type="Rhea" id="RHEA-COMP:14527"/>
        <dbReference type="Rhea" id="RHEA-COMP:17342"/>
        <dbReference type="ChEBI" id="CHEBI:33019"/>
        <dbReference type="ChEBI" id="CHEBI:61557"/>
        <dbReference type="ChEBI" id="CHEBI:140395"/>
        <dbReference type="EC" id="2.7.7.48"/>
    </reaction>
</comment>
<dbReference type="EC" id="2.7.7.48" evidence="1"/>
<proteinExistence type="inferred from homology"/>
<dbReference type="STRING" id="139825.A0A401GVI4"/>
<dbReference type="GO" id="GO:0003968">
    <property type="term" value="F:RNA-directed RNA polymerase activity"/>
    <property type="evidence" value="ECO:0007669"/>
    <property type="project" value="UniProtKB-KW"/>
</dbReference>
<dbReference type="AlphaFoldDB" id="A0A401GVI4"/>
<dbReference type="PANTHER" id="PTHR23079">
    <property type="entry name" value="RNA-DEPENDENT RNA POLYMERASE"/>
    <property type="match status" value="1"/>
</dbReference>
<dbReference type="InterPro" id="IPR007855">
    <property type="entry name" value="RDRP"/>
</dbReference>
<comment type="similarity">
    <text evidence="1">Belongs to the RdRP family.</text>
</comment>
<dbReference type="GeneID" id="38782681"/>
<dbReference type="RefSeq" id="XP_027616677.1">
    <property type="nucleotide sequence ID" value="XM_027760876.1"/>
</dbReference>
<keyword evidence="1" id="KW-0696">RNA-directed RNA polymerase</keyword>
<accession>A0A401GVI4</accession>
<evidence type="ECO:0000313" key="3">
    <source>
        <dbReference type="EMBL" id="GBE85764.1"/>
    </source>
</evidence>
<evidence type="ECO:0000259" key="2">
    <source>
        <dbReference type="Pfam" id="PF05183"/>
    </source>
</evidence>
<evidence type="ECO:0000313" key="4">
    <source>
        <dbReference type="Proteomes" id="UP000287166"/>
    </source>
</evidence>
<protein>
    <recommendedName>
        <fullName evidence="1">RNA-dependent RNA polymerase</fullName>
        <ecNumber evidence="1">2.7.7.48</ecNumber>
    </recommendedName>
</protein>
<keyword evidence="1" id="KW-0548">Nucleotidyltransferase</keyword>
<sequence length="1230" mass="139029">MEIFMRDIAFATSQQDLKVEFSKVLHNPPFPSQPPLNFEVDIFKRNPNWRGKCGILALPTEEAGKIFLRTYGSAGIIVNHRRIYFKVSTKEINRARIQMLNSNPWRDPLQLQQEKDRRIQESKPFPLVRYAFGRFLPDGSFSAEIFLPGTASISCQGVDRRQVRFEFRPSQEPIHGDLGGLMAMLNLDNLFDTCVAALYTPSKIEALFESRAEHPPVVFFRTNSPPVFLAESSSPLFGGRPQRLRGLMRDQPMPSGCHSLMLVFNPGSDAEDFVHACRSRLHLDYSLKPRISVRDNLFSPTILQDLDKFLSDLQFELAFEVEKTITRSILSALEVLAMEREIADLQREYGRQASQIFQAFASLIEEGGTSGRKRRRHGKSVGLPEDYQAVLTSLLHQAIQHFVEEQQRPRPVLSLVLVEATAAAAVYLCYHLILTPTRYILEGPLPDQSNSVLRRFGHHESFLRVSFQDENQTKLRRDTEFSIAELLRIRYRPILLQTGCRVAGRPYELLGHSMSGLREHSVWFVSPFVDRNGQLQNAESIRNSLGDFSRKQGQPSLLLHQPARLSARWAQAFSATDPSVTLRPDEIDLEFPDKISETGQLMTDGCSPISVDLAGLIWRSMQKGKRRPAKLQDVPSAFQFRLGGAKGVVVQDPSIPGRHLRLRPSQIKFDAPNNLTFDVQSTSLRPKAMFLNRPLIVLMEYCQVDSERIIQLQDDAIHRAQSVRSSFNDASKVLQQHGLGASFHLPSLFRNVSSILRLGMDGIEERDRRWDNELVESALHCAETHILRELKYRAHIEVPGSYTLLGVSDEWGCLREGEIYATVRDPKTGKLSPITGSVAITRSPQIHPGDLQVVEAVIRPELKHLTNVVVFSCEGQRSLASCLGGGDLDGDDFNIILDPKLIPRTVKRPGAYEGLPIKTTAHECGIADVVDFIFDYIESDLVGYIAISHLRFSDLKDPSCDECLQLAKFASHAVDFPKTGTPVNFTSLPRFAKDQPKPDFLAREGNDLQSDRYYTSNKLLGILFRRVPVKKWYPKLWNENYSPSGGTVVETALSSIHLHSLGLPAPNEPSEELLEEMRHLLDAYCDQLFAIAKVHTITKNKDAYVSEAELMSGTIMANWSDHRRRRDAVSAMNLQTSGLVRAVRAEFRPSELAAANEEDYEEEDYEDWTFREVFDEEETLMMSETFKRAWAAWYVAEDALAEYPDAFGPQSFGLIALGRMLEIVKESLSM</sequence>
<name>A0A401GVI4_9APHY</name>
<dbReference type="Pfam" id="PF05183">
    <property type="entry name" value="RdRP"/>
    <property type="match status" value="1"/>
</dbReference>
<dbReference type="Proteomes" id="UP000287166">
    <property type="component" value="Unassembled WGS sequence"/>
</dbReference>
<keyword evidence="1" id="KW-0808">Transferase</keyword>
<comment type="caution">
    <text evidence="3">The sequence shown here is derived from an EMBL/GenBank/DDBJ whole genome shotgun (WGS) entry which is preliminary data.</text>
</comment>
<dbReference type="InterPro" id="IPR057596">
    <property type="entry name" value="RDRP_core"/>
</dbReference>
<dbReference type="InParanoid" id="A0A401GVI4"/>
<organism evidence="3 4">
    <name type="scientific">Sparassis crispa</name>
    <dbReference type="NCBI Taxonomy" id="139825"/>
    <lineage>
        <taxon>Eukaryota</taxon>
        <taxon>Fungi</taxon>
        <taxon>Dikarya</taxon>
        <taxon>Basidiomycota</taxon>
        <taxon>Agaricomycotina</taxon>
        <taxon>Agaricomycetes</taxon>
        <taxon>Polyporales</taxon>
        <taxon>Sparassidaceae</taxon>
        <taxon>Sparassis</taxon>
    </lineage>
</organism>
<gene>
    <name evidence="3" type="ORF">SCP_0802860</name>
</gene>
<evidence type="ECO:0000256" key="1">
    <source>
        <dbReference type="RuleBase" id="RU363098"/>
    </source>
</evidence>
<dbReference type="PANTHER" id="PTHR23079:SF55">
    <property type="entry name" value="RNA-DIRECTED RNA POLYMERASE"/>
    <property type="match status" value="1"/>
</dbReference>
<dbReference type="OrthoDB" id="6513042at2759"/>
<feature type="domain" description="RDRP core" evidence="2">
    <location>
        <begin position="434"/>
        <end position="1027"/>
    </location>
</feature>
<keyword evidence="1" id="KW-0694">RNA-binding</keyword>
<reference evidence="3 4" key="1">
    <citation type="journal article" date="2018" name="Sci. Rep.">
        <title>Genome sequence of the cauliflower mushroom Sparassis crispa (Hanabiratake) and its association with beneficial usage.</title>
        <authorList>
            <person name="Kiyama R."/>
            <person name="Furutani Y."/>
            <person name="Kawaguchi K."/>
            <person name="Nakanishi T."/>
        </authorList>
    </citation>
    <scope>NUCLEOTIDE SEQUENCE [LARGE SCALE GENOMIC DNA]</scope>
</reference>
<dbReference type="EMBL" id="BFAD01000008">
    <property type="protein sequence ID" value="GBE85764.1"/>
    <property type="molecule type" value="Genomic_DNA"/>
</dbReference>
<dbReference type="GO" id="GO:0031380">
    <property type="term" value="C:nuclear RNA-directed RNA polymerase complex"/>
    <property type="evidence" value="ECO:0007669"/>
    <property type="project" value="TreeGrafter"/>
</dbReference>